<organism evidence="1 2">
    <name type="scientific">Vespula maculifrons</name>
    <name type="common">Eastern yellow jacket</name>
    <name type="synonym">Wasp</name>
    <dbReference type="NCBI Taxonomy" id="7453"/>
    <lineage>
        <taxon>Eukaryota</taxon>
        <taxon>Metazoa</taxon>
        <taxon>Ecdysozoa</taxon>
        <taxon>Arthropoda</taxon>
        <taxon>Hexapoda</taxon>
        <taxon>Insecta</taxon>
        <taxon>Pterygota</taxon>
        <taxon>Neoptera</taxon>
        <taxon>Endopterygota</taxon>
        <taxon>Hymenoptera</taxon>
        <taxon>Apocrita</taxon>
        <taxon>Aculeata</taxon>
        <taxon>Vespoidea</taxon>
        <taxon>Vespidae</taxon>
        <taxon>Vespinae</taxon>
        <taxon>Vespula</taxon>
    </lineage>
</organism>
<sequence length="167" mass="18882">IHGYVEKMSQLLEIVCKRLEPVGHPFIEYVPGMFSSVFTSSSHSFWVTPHRGPTLQAPFFTPGQVARLYIPSDYQEITSDSLKFPYLKSIGVTLAYLGDRVRSRRATSWRDVALKQGSVVELFRSFQVLSQLPRVPSMEKVRDDEAKEFAAGITLAIGHQIENMLGY</sequence>
<dbReference type="AlphaFoldDB" id="A0ABD2BIX2"/>
<dbReference type="EMBL" id="JAYRBN010000075">
    <property type="protein sequence ID" value="KAL2732710.1"/>
    <property type="molecule type" value="Genomic_DNA"/>
</dbReference>
<protein>
    <submittedName>
        <fullName evidence="1">Uncharacterized protein</fullName>
    </submittedName>
</protein>
<evidence type="ECO:0000313" key="1">
    <source>
        <dbReference type="EMBL" id="KAL2732710.1"/>
    </source>
</evidence>
<evidence type="ECO:0000313" key="2">
    <source>
        <dbReference type="Proteomes" id="UP001607303"/>
    </source>
</evidence>
<gene>
    <name evidence="1" type="ORF">V1477_014951</name>
</gene>
<dbReference type="Proteomes" id="UP001607303">
    <property type="component" value="Unassembled WGS sequence"/>
</dbReference>
<accession>A0ABD2BIX2</accession>
<name>A0ABD2BIX2_VESMC</name>
<feature type="non-terminal residue" evidence="1">
    <location>
        <position position="1"/>
    </location>
</feature>
<keyword evidence="2" id="KW-1185">Reference proteome</keyword>
<comment type="caution">
    <text evidence="1">The sequence shown here is derived from an EMBL/GenBank/DDBJ whole genome shotgun (WGS) entry which is preliminary data.</text>
</comment>
<reference evidence="1 2" key="1">
    <citation type="journal article" date="2024" name="Ann. Entomol. Soc. Am.">
        <title>Genomic analyses of the southern and eastern yellowjacket wasps (Hymenoptera: Vespidae) reveal evolutionary signatures of social life.</title>
        <authorList>
            <person name="Catto M.A."/>
            <person name="Caine P.B."/>
            <person name="Orr S.E."/>
            <person name="Hunt B.G."/>
            <person name="Goodisman M.A.D."/>
        </authorList>
    </citation>
    <scope>NUCLEOTIDE SEQUENCE [LARGE SCALE GENOMIC DNA]</scope>
    <source>
        <strain evidence="1">232</strain>
        <tissue evidence="1">Head and thorax</tissue>
    </source>
</reference>
<proteinExistence type="predicted"/>